<keyword evidence="5 10" id="KW-0963">Cytoplasm</keyword>
<evidence type="ECO:0000256" key="7">
    <source>
        <dbReference type="ARBA" id="ARBA00022833"/>
    </source>
</evidence>
<proteinExistence type="inferred from homology"/>
<feature type="binding site" evidence="10">
    <location>
        <position position="168"/>
    </location>
    <ligand>
        <name>substrate</name>
    </ligand>
</feature>
<comment type="miscellaneous">
    <text evidence="10">The reaction produces a racemic mixture of D-glycero-alpha-D-manno-heptose 7-phosphate and D-glycero-beta-D-manno-heptose 7-phosphate.</text>
</comment>
<evidence type="ECO:0000313" key="12">
    <source>
        <dbReference type="EMBL" id="CCD04048.1"/>
    </source>
</evidence>
<feature type="binding site" evidence="10">
    <location>
        <position position="176"/>
    </location>
    <ligand>
        <name>Zn(2+)</name>
        <dbReference type="ChEBI" id="CHEBI:29105"/>
    </ligand>
</feature>
<feature type="binding site" evidence="10">
    <location>
        <position position="121"/>
    </location>
    <ligand>
        <name>substrate</name>
    </ligand>
</feature>
<feature type="binding site" evidence="10">
    <location>
        <begin position="90"/>
        <end position="91"/>
    </location>
    <ligand>
        <name>substrate</name>
    </ligand>
</feature>
<dbReference type="HAMAP" id="MF_00067">
    <property type="entry name" value="GmhA"/>
    <property type="match status" value="1"/>
</dbReference>
<geneLocation type="plasmid" evidence="12 13">
    <name>AZOBR_p6</name>
</geneLocation>
<evidence type="ECO:0000313" key="13">
    <source>
        <dbReference type="Proteomes" id="UP000007319"/>
    </source>
</evidence>
<feature type="binding site" evidence="10">
    <location>
        <begin position="116"/>
        <end position="118"/>
    </location>
    <ligand>
        <name>substrate</name>
    </ligand>
</feature>
<organism evidence="12 13">
    <name type="scientific">Azospirillum baldaniorum</name>
    <dbReference type="NCBI Taxonomy" id="1064539"/>
    <lineage>
        <taxon>Bacteria</taxon>
        <taxon>Pseudomonadati</taxon>
        <taxon>Pseudomonadota</taxon>
        <taxon>Alphaproteobacteria</taxon>
        <taxon>Rhodospirillales</taxon>
        <taxon>Azospirillaceae</taxon>
        <taxon>Azospirillum</taxon>
    </lineage>
</organism>
<keyword evidence="12" id="KW-0614">Plasmid</keyword>
<evidence type="ECO:0000256" key="2">
    <source>
        <dbReference type="ARBA" id="ARBA00003172"/>
    </source>
</evidence>
<dbReference type="EC" id="5.3.1.28" evidence="10"/>
<keyword evidence="7 10" id="KW-0862">Zinc</keyword>
<dbReference type="GO" id="GO:0005975">
    <property type="term" value="P:carbohydrate metabolic process"/>
    <property type="evidence" value="ECO:0007669"/>
    <property type="project" value="UniProtKB-UniRule"/>
</dbReference>
<comment type="similarity">
    <text evidence="4 10">Belongs to the SIS family. GmhA subfamily.</text>
</comment>
<keyword evidence="13" id="KW-1185">Reference proteome</keyword>
<name>A0A9P1NSU9_9PROT</name>
<reference evidence="12 13" key="1">
    <citation type="journal article" date="2011" name="PLoS Genet.">
        <title>Azospirillum genomes reveal transition of bacteria from aquatic to terrestrial environments.</title>
        <authorList>
            <person name="Wisniewski-Dye F."/>
            <person name="Borziak K."/>
            <person name="Khalsa-Moyers G."/>
            <person name="Alexandre G."/>
            <person name="Sukharnikov L.O."/>
            <person name="Wuichet K."/>
            <person name="Hurst G.B."/>
            <person name="McDonald W.H."/>
            <person name="Robertson J.S."/>
            <person name="Barbe V."/>
            <person name="Calteau A."/>
            <person name="Rouy Z."/>
            <person name="Mangenot S."/>
            <person name="Prigent-Combaret C."/>
            <person name="Normand P."/>
            <person name="Boyer M."/>
            <person name="Siguier P."/>
            <person name="Dessaux Y."/>
            <person name="Elmerich C."/>
            <person name="Condemine G."/>
            <person name="Krishnen G."/>
            <person name="Kennedy I."/>
            <person name="Paterson A.H."/>
            <person name="Gonzalez V."/>
            <person name="Mavingui P."/>
            <person name="Zhulin I.B."/>
        </authorList>
    </citation>
    <scope>NUCLEOTIDE SEQUENCE [LARGE SCALE GENOMIC DNA]</scope>
    <source>
        <strain evidence="12 13">Sp245</strain>
    </source>
</reference>
<comment type="subcellular location">
    <subcellularLocation>
        <location evidence="3 10">Cytoplasm</location>
    </subcellularLocation>
</comment>
<dbReference type="Proteomes" id="UP000007319">
    <property type="component" value="Plasmid AZOBR_p6"/>
</dbReference>
<dbReference type="InterPro" id="IPR035461">
    <property type="entry name" value="GmhA/DiaA"/>
</dbReference>
<dbReference type="EMBL" id="HE577333">
    <property type="protein sequence ID" value="CCD04048.1"/>
    <property type="molecule type" value="Genomic_DNA"/>
</dbReference>
<dbReference type="Pfam" id="PF13580">
    <property type="entry name" value="SIS_2"/>
    <property type="match status" value="1"/>
</dbReference>
<accession>A0A9P1NSU9</accession>
<evidence type="ECO:0000256" key="9">
    <source>
        <dbReference type="ARBA" id="ARBA00023277"/>
    </source>
</evidence>
<comment type="pathway">
    <text evidence="10">Carbohydrate biosynthesis; D-glycero-D-manno-heptose 7-phosphate biosynthesis; D-glycero-alpha-D-manno-heptose 7-phosphate and D-glycero-beta-D-manno-heptose 7-phosphate from sedoheptulose 7-phosphate: step 1/1.</text>
</comment>
<dbReference type="GO" id="GO:0097367">
    <property type="term" value="F:carbohydrate derivative binding"/>
    <property type="evidence" value="ECO:0007669"/>
    <property type="project" value="InterPro"/>
</dbReference>
<feature type="domain" description="SIS" evidence="11">
    <location>
        <begin position="33"/>
        <end position="192"/>
    </location>
</feature>
<evidence type="ECO:0000256" key="8">
    <source>
        <dbReference type="ARBA" id="ARBA00023235"/>
    </source>
</evidence>
<comment type="subunit">
    <text evidence="10">Homotetramer.</text>
</comment>
<feature type="binding site" evidence="10">
    <location>
        <position position="61"/>
    </location>
    <ligand>
        <name>Zn(2+)</name>
        <dbReference type="ChEBI" id="CHEBI:29105"/>
    </ligand>
</feature>
<dbReference type="CDD" id="cd05006">
    <property type="entry name" value="SIS_GmhA"/>
    <property type="match status" value="1"/>
</dbReference>
<dbReference type="GO" id="GO:0008270">
    <property type="term" value="F:zinc ion binding"/>
    <property type="evidence" value="ECO:0007669"/>
    <property type="project" value="UniProtKB-UniRule"/>
</dbReference>
<dbReference type="Gene3D" id="3.40.50.10490">
    <property type="entry name" value="Glucose-6-phosphate isomerase like protein, domain 1"/>
    <property type="match status" value="1"/>
</dbReference>
<evidence type="ECO:0000256" key="3">
    <source>
        <dbReference type="ARBA" id="ARBA00004496"/>
    </source>
</evidence>
<dbReference type="InterPro" id="IPR001347">
    <property type="entry name" value="SIS_dom"/>
</dbReference>
<sequence length="192" mass="20429">MTLSAYLDETIALLRATQEHGLDGALDRAVDLTAAALTEGLPVLVCGNGGSASDAMHIAGELVGRFRRERRGLNVVALSANPAVLTAWANDYDYETVFSRQVEAHGRQGGVFIGISTSGNSKNVIAALHVAREMGMATVGLTGQGGGAMAELCDVLLDVPSRVTPHIQEAHICLYHLLCDRVEERVAQKTEY</sequence>
<dbReference type="PROSITE" id="PS51464">
    <property type="entry name" value="SIS"/>
    <property type="match status" value="1"/>
</dbReference>
<evidence type="ECO:0000256" key="6">
    <source>
        <dbReference type="ARBA" id="ARBA00022723"/>
    </source>
</evidence>
<dbReference type="SUPFAM" id="SSF53697">
    <property type="entry name" value="SIS domain"/>
    <property type="match status" value="1"/>
</dbReference>
<feature type="binding site" evidence="10">
    <location>
        <begin position="48"/>
        <end position="50"/>
    </location>
    <ligand>
        <name>substrate</name>
    </ligand>
</feature>
<gene>
    <name evidence="10 12" type="primary">gmhA</name>
    <name evidence="12" type="ORF">AZOBR_p60112</name>
</gene>
<evidence type="ECO:0000256" key="5">
    <source>
        <dbReference type="ARBA" id="ARBA00022490"/>
    </source>
</evidence>
<evidence type="ECO:0000256" key="4">
    <source>
        <dbReference type="ARBA" id="ARBA00009894"/>
    </source>
</evidence>
<evidence type="ECO:0000256" key="1">
    <source>
        <dbReference type="ARBA" id="ARBA00000348"/>
    </source>
</evidence>
<keyword evidence="8 10" id="KW-0413">Isomerase</keyword>
<protein>
    <recommendedName>
        <fullName evidence="10">Phosphoheptose isomerase</fullName>
        <ecNumber evidence="10">5.3.1.28</ecNumber>
    </recommendedName>
    <alternativeName>
        <fullName evidence="10">Sedoheptulose 7-phosphate isomerase</fullName>
    </alternativeName>
</protein>
<dbReference type="InterPro" id="IPR050099">
    <property type="entry name" value="SIS_GmhA/DiaA_subfam"/>
</dbReference>
<dbReference type="GO" id="GO:0005737">
    <property type="term" value="C:cytoplasm"/>
    <property type="evidence" value="ECO:0007669"/>
    <property type="project" value="UniProtKB-SubCell"/>
</dbReference>
<dbReference type="KEGG" id="abs:AZOBR_p60112"/>
<keyword evidence="9 10" id="KW-0119">Carbohydrate metabolism</keyword>
<dbReference type="GO" id="GO:0008968">
    <property type="term" value="F:D-sedoheptulose 7-phosphate isomerase activity"/>
    <property type="evidence" value="ECO:0007669"/>
    <property type="project" value="UniProtKB-UniRule"/>
</dbReference>
<feature type="binding site" evidence="10">
    <location>
        <position position="168"/>
    </location>
    <ligand>
        <name>Zn(2+)</name>
        <dbReference type="ChEBI" id="CHEBI:29105"/>
    </ligand>
</feature>
<dbReference type="InterPro" id="IPR046348">
    <property type="entry name" value="SIS_dom_sf"/>
</dbReference>
<comment type="cofactor">
    <cofactor evidence="10">
        <name>Zn(2+)</name>
        <dbReference type="ChEBI" id="CHEBI:29105"/>
    </cofactor>
    <text evidence="10">Binds 1 zinc ion per subunit.</text>
</comment>
<dbReference type="PANTHER" id="PTHR30390">
    <property type="entry name" value="SEDOHEPTULOSE 7-PHOSPHATE ISOMERASE / DNAA INITIATOR-ASSOCIATING FACTOR FOR REPLICATION INITIATION"/>
    <property type="match status" value="1"/>
</dbReference>
<comment type="catalytic activity">
    <reaction evidence="1 10">
        <text>2 D-sedoheptulose 7-phosphate = D-glycero-alpha-D-manno-heptose 7-phosphate + D-glycero-beta-D-manno-heptose 7-phosphate</text>
        <dbReference type="Rhea" id="RHEA:27489"/>
        <dbReference type="ChEBI" id="CHEBI:57483"/>
        <dbReference type="ChEBI" id="CHEBI:60203"/>
        <dbReference type="ChEBI" id="CHEBI:60204"/>
        <dbReference type="EC" id="5.3.1.28"/>
    </reaction>
</comment>
<feature type="binding site" evidence="10">
    <location>
        <position position="61"/>
    </location>
    <ligand>
        <name>substrate</name>
    </ligand>
</feature>
<evidence type="ECO:0000256" key="10">
    <source>
        <dbReference type="HAMAP-Rule" id="MF_00067"/>
    </source>
</evidence>
<evidence type="ECO:0000259" key="11">
    <source>
        <dbReference type="PROSITE" id="PS51464"/>
    </source>
</evidence>
<dbReference type="GO" id="GO:1901135">
    <property type="term" value="P:carbohydrate derivative metabolic process"/>
    <property type="evidence" value="ECO:0007669"/>
    <property type="project" value="InterPro"/>
</dbReference>
<keyword evidence="6 10" id="KW-0479">Metal-binding</keyword>
<feature type="binding site" evidence="10">
    <location>
        <position position="57"/>
    </location>
    <ligand>
        <name>Zn(2+)</name>
        <dbReference type="ChEBI" id="CHEBI:29105"/>
    </ligand>
</feature>
<dbReference type="InterPro" id="IPR004515">
    <property type="entry name" value="Phosphoheptose_Isoase"/>
</dbReference>
<dbReference type="RefSeq" id="WP_014200372.1">
    <property type="nucleotide sequence ID" value="NC_016597.1"/>
</dbReference>
<dbReference type="AlphaFoldDB" id="A0A9P1NSU9"/>
<comment type="function">
    <text evidence="2 10">Catalyzes the isomerization of sedoheptulose 7-phosphate in D-glycero-D-manno-heptose 7-phosphate.</text>
</comment>